<accession>A0A9P7N226</accession>
<feature type="compositionally biased region" description="Basic and acidic residues" evidence="1">
    <location>
        <begin position="13"/>
        <end position="23"/>
    </location>
</feature>
<comment type="caution">
    <text evidence="2">The sequence shown here is derived from an EMBL/GenBank/DDBJ whole genome shotgun (WGS) entry which is preliminary data.</text>
</comment>
<protein>
    <submittedName>
        <fullName evidence="2">Uncharacterized protein</fullName>
    </submittedName>
</protein>
<name>A0A9P7N226_9HYPO</name>
<gene>
    <name evidence="2" type="ORF">E4U43_006124</name>
</gene>
<dbReference type="AlphaFoldDB" id="A0A9P7N226"/>
<reference evidence="2" key="1">
    <citation type="journal article" date="2020" name="bioRxiv">
        <title>Whole genome comparisons of ergot fungi reveals the divergence and evolution of species within the genus Claviceps are the result of varying mechanisms driving genome evolution and host range expansion.</title>
        <authorList>
            <person name="Wyka S.A."/>
            <person name="Mondo S.J."/>
            <person name="Liu M."/>
            <person name="Dettman J."/>
            <person name="Nalam V."/>
            <person name="Broders K.D."/>
        </authorList>
    </citation>
    <scope>NUCLEOTIDE SEQUENCE</scope>
    <source>
        <strain evidence="2">CCC 602</strain>
    </source>
</reference>
<evidence type="ECO:0000256" key="1">
    <source>
        <dbReference type="SAM" id="MobiDB-lite"/>
    </source>
</evidence>
<feature type="compositionally biased region" description="Low complexity" evidence="1">
    <location>
        <begin position="66"/>
        <end position="82"/>
    </location>
</feature>
<feature type="region of interest" description="Disordered" evidence="1">
    <location>
        <begin position="1"/>
        <end position="30"/>
    </location>
</feature>
<evidence type="ECO:0000313" key="2">
    <source>
        <dbReference type="EMBL" id="KAG5985075.1"/>
    </source>
</evidence>
<dbReference type="EMBL" id="SRPW01004140">
    <property type="protein sequence ID" value="KAG5985075.1"/>
    <property type="molecule type" value="Genomic_DNA"/>
</dbReference>
<keyword evidence="3" id="KW-1185">Reference proteome</keyword>
<organism evidence="2 3">
    <name type="scientific">Claviceps pusilla</name>
    <dbReference type="NCBI Taxonomy" id="123648"/>
    <lineage>
        <taxon>Eukaryota</taxon>
        <taxon>Fungi</taxon>
        <taxon>Dikarya</taxon>
        <taxon>Ascomycota</taxon>
        <taxon>Pezizomycotina</taxon>
        <taxon>Sordariomycetes</taxon>
        <taxon>Hypocreomycetidae</taxon>
        <taxon>Hypocreales</taxon>
        <taxon>Clavicipitaceae</taxon>
        <taxon>Claviceps</taxon>
    </lineage>
</organism>
<proteinExistence type="predicted"/>
<feature type="compositionally biased region" description="Basic and acidic residues" evidence="1">
    <location>
        <begin position="83"/>
        <end position="95"/>
    </location>
</feature>
<evidence type="ECO:0000313" key="3">
    <source>
        <dbReference type="Proteomes" id="UP000748025"/>
    </source>
</evidence>
<feature type="region of interest" description="Disordered" evidence="1">
    <location>
        <begin position="61"/>
        <end position="95"/>
    </location>
</feature>
<sequence>MSALSGLSGLSDRSTDPRADGNPRSRGRCAHPDELAVGEAAPGCAFDVMLWIQVFIMIRTGGRGGSSSSSSSSSKSSITRSSNGKEHQGPTGDRG</sequence>
<dbReference type="Proteomes" id="UP000748025">
    <property type="component" value="Unassembled WGS sequence"/>
</dbReference>